<dbReference type="PANTHER" id="PTHR33116">
    <property type="entry name" value="REVERSE TRANSCRIPTASE ZINC-BINDING DOMAIN-CONTAINING PROTEIN-RELATED-RELATED"/>
    <property type="match status" value="1"/>
</dbReference>
<comment type="caution">
    <text evidence="2">The sequence shown here is derived from an EMBL/GenBank/DDBJ whole genome shotgun (WGS) entry which is preliminary data.</text>
</comment>
<evidence type="ECO:0000259" key="1">
    <source>
        <dbReference type="Pfam" id="PF13966"/>
    </source>
</evidence>
<organism evidence="2 3">
    <name type="scientific">Carnegiea gigantea</name>
    <dbReference type="NCBI Taxonomy" id="171969"/>
    <lineage>
        <taxon>Eukaryota</taxon>
        <taxon>Viridiplantae</taxon>
        <taxon>Streptophyta</taxon>
        <taxon>Embryophyta</taxon>
        <taxon>Tracheophyta</taxon>
        <taxon>Spermatophyta</taxon>
        <taxon>Magnoliopsida</taxon>
        <taxon>eudicotyledons</taxon>
        <taxon>Gunneridae</taxon>
        <taxon>Pentapetalae</taxon>
        <taxon>Caryophyllales</taxon>
        <taxon>Cactineae</taxon>
        <taxon>Cactaceae</taxon>
        <taxon>Cactoideae</taxon>
        <taxon>Echinocereeae</taxon>
        <taxon>Carnegiea</taxon>
    </lineage>
</organism>
<reference evidence="2" key="1">
    <citation type="submission" date="2022-04" db="EMBL/GenBank/DDBJ databases">
        <title>Carnegiea gigantea Genome sequencing and assembly v2.</title>
        <authorList>
            <person name="Copetti D."/>
            <person name="Sanderson M.J."/>
            <person name="Burquez A."/>
            <person name="Wojciechowski M.F."/>
        </authorList>
    </citation>
    <scope>NUCLEOTIDE SEQUENCE</scope>
    <source>
        <strain evidence="2">SGP5-SGP5p</strain>
        <tissue evidence="2">Aerial part</tissue>
    </source>
</reference>
<dbReference type="EMBL" id="JAKOGI010002033">
    <property type="protein sequence ID" value="KAJ8423194.1"/>
    <property type="molecule type" value="Genomic_DNA"/>
</dbReference>
<evidence type="ECO:0000313" key="3">
    <source>
        <dbReference type="Proteomes" id="UP001153076"/>
    </source>
</evidence>
<name>A0A9Q1GPH5_9CARY</name>
<dbReference type="AlphaFoldDB" id="A0A9Q1GPH5"/>
<protein>
    <recommendedName>
        <fullName evidence="1">Reverse transcriptase zinc-binding domain-containing protein</fullName>
    </recommendedName>
</protein>
<accession>A0A9Q1GPH5</accession>
<feature type="domain" description="Reverse transcriptase zinc-binding" evidence="1">
    <location>
        <begin position="250"/>
        <end position="333"/>
    </location>
</feature>
<keyword evidence="3" id="KW-1185">Reference proteome</keyword>
<sequence>MDYTHVTCTVQGLSDHTPLKISFLYCPNGKPSFMFCEMWCWDPMFKRILLEYCQMTYHGTQMQHVYTLLTRIKRPLWQLNRDRYLDIHEQQGITRRKLGMIQEQLQEKPLDRELLSRERGRDTYMHILHSSLSLIKQQSKAIWLSQGDQCTQAFMARIKQRKMQAYVYVLKDDSGILKEGFGEVAQIMLRISREPIDREVMMEGTVVDLEQQMQLIAPFTDKDIKDAMFSIHSVKSPGRNSNGGTKDGEYSVHSGYAWCINELEKPKWARLTWGRLNIPRHAFTSWLLMKQRLPVRSRLAKYTGIPALCQTCQMEDESHEHLFYNCIGIIDVWKGARQWLQLTEKQSWQEWVKYVLALRRNKAQKQVICAVFNAVIYYIWGARNQLIFKGTGVSTTHILKMVNEQIIQRVLYKNKGSQNYHTCIDQLLR</sequence>
<dbReference type="InterPro" id="IPR026960">
    <property type="entry name" value="RVT-Znf"/>
</dbReference>
<gene>
    <name evidence="2" type="ORF">Cgig2_023385</name>
</gene>
<dbReference type="Pfam" id="PF13966">
    <property type="entry name" value="zf-RVT"/>
    <property type="match status" value="1"/>
</dbReference>
<dbReference type="OrthoDB" id="1742140at2759"/>
<proteinExistence type="predicted"/>
<dbReference type="PANTHER" id="PTHR33116:SF84">
    <property type="entry name" value="RNA-DIRECTED DNA POLYMERASE"/>
    <property type="match status" value="1"/>
</dbReference>
<dbReference type="Proteomes" id="UP001153076">
    <property type="component" value="Unassembled WGS sequence"/>
</dbReference>
<evidence type="ECO:0000313" key="2">
    <source>
        <dbReference type="EMBL" id="KAJ8423194.1"/>
    </source>
</evidence>